<reference evidence="1 2" key="1">
    <citation type="submission" date="2020-02" db="EMBL/GenBank/DDBJ databases">
        <authorList>
            <person name="Zheng R.K."/>
            <person name="Sun C.M."/>
        </authorList>
    </citation>
    <scope>NUCLEOTIDE SEQUENCE [LARGE SCALE GENOMIC DNA]</scope>
    <source>
        <strain evidence="2">rifampicinis</strain>
    </source>
</reference>
<dbReference type="PIRSF" id="PIRSF028291">
    <property type="entry name" value="UCP028291"/>
    <property type="match status" value="1"/>
</dbReference>
<dbReference type="AlphaFoldDB" id="A0A7S8E7L0"/>
<dbReference type="Pfam" id="PF09981">
    <property type="entry name" value="DUF2218"/>
    <property type="match status" value="1"/>
</dbReference>
<dbReference type="EMBL" id="CP062983">
    <property type="protein sequence ID" value="QPC81814.1"/>
    <property type="molecule type" value="Genomic_DNA"/>
</dbReference>
<name>A0A7S8E7L0_9CHLR</name>
<evidence type="ECO:0000313" key="1">
    <source>
        <dbReference type="EMBL" id="QPC81814.1"/>
    </source>
</evidence>
<evidence type="ECO:0000313" key="2">
    <source>
        <dbReference type="Proteomes" id="UP000594468"/>
    </source>
</evidence>
<gene>
    <name evidence="1" type="ORF">G4Y79_19290</name>
</gene>
<sequence length="95" mass="10647">MYSAVSRVKTEKASRYLKALCNHFDRKVQATYDDNHGDVQFGFGTCQMDAAGDVLTLNIQADDAEQLERVKQVVGGHLVRFAPNESLEVDWVEQA</sequence>
<accession>A0A7S8E7L0</accession>
<organism evidence="1 2">
    <name type="scientific">Phototrophicus methaneseepsis</name>
    <dbReference type="NCBI Taxonomy" id="2710758"/>
    <lineage>
        <taxon>Bacteria</taxon>
        <taxon>Bacillati</taxon>
        <taxon>Chloroflexota</taxon>
        <taxon>Candidatus Thermofontia</taxon>
        <taxon>Phototrophicales</taxon>
        <taxon>Phototrophicaceae</taxon>
        <taxon>Phototrophicus</taxon>
    </lineage>
</organism>
<dbReference type="Proteomes" id="UP000594468">
    <property type="component" value="Chromosome"/>
</dbReference>
<dbReference type="InterPro" id="IPR014543">
    <property type="entry name" value="UCP028291"/>
</dbReference>
<protein>
    <submittedName>
        <fullName evidence="1">DUF2218 domain-containing protein</fullName>
    </submittedName>
</protein>
<dbReference type="KEGG" id="pmet:G4Y79_19290"/>
<proteinExistence type="predicted"/>
<keyword evidence="2" id="KW-1185">Reference proteome</keyword>
<dbReference type="Gene3D" id="3.30.310.50">
    <property type="entry name" value="Alpha-D-phosphohexomutase, C-terminal domain"/>
    <property type="match status" value="1"/>
</dbReference>
<dbReference type="RefSeq" id="WP_195169885.1">
    <property type="nucleotide sequence ID" value="NZ_CP062983.1"/>
</dbReference>